<keyword evidence="1" id="KW-0812">Transmembrane</keyword>
<sequence length="53" mass="6194">MVIIPPMNIHHMSASIQKKMWKEQPNFTIHMEKVHVKGIITIAVCIVWMLIIL</sequence>
<accession>A0A0A9HIP0</accession>
<evidence type="ECO:0000256" key="1">
    <source>
        <dbReference type="SAM" id="Phobius"/>
    </source>
</evidence>
<feature type="transmembrane region" description="Helical" evidence="1">
    <location>
        <begin position="34"/>
        <end position="52"/>
    </location>
</feature>
<reference evidence="2" key="2">
    <citation type="journal article" date="2015" name="Data Brief">
        <title>Shoot transcriptome of the giant reed, Arundo donax.</title>
        <authorList>
            <person name="Barrero R.A."/>
            <person name="Guerrero F.D."/>
            <person name="Moolhuijzen P."/>
            <person name="Goolsby J.A."/>
            <person name="Tidwell J."/>
            <person name="Bellgard S.E."/>
            <person name="Bellgard M.I."/>
        </authorList>
    </citation>
    <scope>NUCLEOTIDE SEQUENCE</scope>
    <source>
        <tissue evidence="2">Shoot tissue taken approximately 20 cm above the soil surface</tissue>
    </source>
</reference>
<dbReference type="EMBL" id="GBRH01163165">
    <property type="protein sequence ID" value="JAE34731.1"/>
    <property type="molecule type" value="Transcribed_RNA"/>
</dbReference>
<organism evidence="2">
    <name type="scientific">Arundo donax</name>
    <name type="common">Giant reed</name>
    <name type="synonym">Donax arundinaceus</name>
    <dbReference type="NCBI Taxonomy" id="35708"/>
    <lineage>
        <taxon>Eukaryota</taxon>
        <taxon>Viridiplantae</taxon>
        <taxon>Streptophyta</taxon>
        <taxon>Embryophyta</taxon>
        <taxon>Tracheophyta</taxon>
        <taxon>Spermatophyta</taxon>
        <taxon>Magnoliopsida</taxon>
        <taxon>Liliopsida</taxon>
        <taxon>Poales</taxon>
        <taxon>Poaceae</taxon>
        <taxon>PACMAD clade</taxon>
        <taxon>Arundinoideae</taxon>
        <taxon>Arundineae</taxon>
        <taxon>Arundo</taxon>
    </lineage>
</organism>
<evidence type="ECO:0000313" key="2">
    <source>
        <dbReference type="EMBL" id="JAE34731.1"/>
    </source>
</evidence>
<proteinExistence type="predicted"/>
<reference evidence="2" key="1">
    <citation type="submission" date="2014-09" db="EMBL/GenBank/DDBJ databases">
        <authorList>
            <person name="Magalhaes I.L.F."/>
            <person name="Oliveira U."/>
            <person name="Santos F.R."/>
            <person name="Vidigal T.H.D.A."/>
            <person name="Brescovit A.D."/>
            <person name="Santos A.J."/>
        </authorList>
    </citation>
    <scope>NUCLEOTIDE SEQUENCE</scope>
    <source>
        <tissue evidence="2">Shoot tissue taken approximately 20 cm above the soil surface</tissue>
    </source>
</reference>
<protein>
    <submittedName>
        <fullName evidence="2">Uncharacterized protein</fullName>
    </submittedName>
</protein>
<dbReference type="AlphaFoldDB" id="A0A0A9HIP0"/>
<name>A0A0A9HIP0_ARUDO</name>
<keyword evidence="1" id="KW-1133">Transmembrane helix</keyword>
<keyword evidence="1" id="KW-0472">Membrane</keyword>